<feature type="domain" description="Response regulatory" evidence="9">
    <location>
        <begin position="980"/>
        <end position="1091"/>
    </location>
</feature>
<dbReference type="PANTHER" id="PTHR43304:SF1">
    <property type="entry name" value="PAC DOMAIN-CONTAINING PROTEIN"/>
    <property type="match status" value="1"/>
</dbReference>
<dbReference type="EC" id="2.7.13.3" evidence="2"/>
<evidence type="ECO:0000256" key="6">
    <source>
        <dbReference type="PROSITE-ProRule" id="PRU00169"/>
    </source>
</evidence>
<feature type="region of interest" description="Disordered" evidence="7">
    <location>
        <begin position="939"/>
        <end position="962"/>
    </location>
</feature>
<keyword evidence="12" id="KW-1185">Reference proteome</keyword>
<dbReference type="Gene3D" id="3.30.450.20">
    <property type="entry name" value="PAS domain"/>
    <property type="match status" value="4"/>
</dbReference>
<evidence type="ECO:0000259" key="8">
    <source>
        <dbReference type="PROSITE" id="PS50109"/>
    </source>
</evidence>
<dbReference type="CDD" id="cd00130">
    <property type="entry name" value="PAS"/>
    <property type="match status" value="1"/>
</dbReference>
<dbReference type="Gene3D" id="3.40.50.2300">
    <property type="match status" value="2"/>
</dbReference>
<evidence type="ECO:0000313" key="11">
    <source>
        <dbReference type="EMBL" id="GGF80962.1"/>
    </source>
</evidence>
<dbReference type="SMART" id="SM00091">
    <property type="entry name" value="PAS"/>
    <property type="match status" value="3"/>
</dbReference>
<dbReference type="CDD" id="cd18161">
    <property type="entry name" value="REC_hyHK_blue-like"/>
    <property type="match status" value="1"/>
</dbReference>
<dbReference type="AlphaFoldDB" id="A0A917FI24"/>
<evidence type="ECO:0000256" key="3">
    <source>
        <dbReference type="ARBA" id="ARBA00022553"/>
    </source>
</evidence>
<evidence type="ECO:0000259" key="9">
    <source>
        <dbReference type="PROSITE" id="PS50110"/>
    </source>
</evidence>
<dbReference type="InterPro" id="IPR003661">
    <property type="entry name" value="HisK_dim/P_dom"/>
</dbReference>
<dbReference type="SUPFAM" id="SSF52172">
    <property type="entry name" value="CheY-like"/>
    <property type="match status" value="2"/>
</dbReference>
<evidence type="ECO:0000256" key="7">
    <source>
        <dbReference type="SAM" id="MobiDB-lite"/>
    </source>
</evidence>
<dbReference type="InterPro" id="IPR001789">
    <property type="entry name" value="Sig_transdc_resp-reg_receiver"/>
</dbReference>
<dbReference type="InterPro" id="IPR036097">
    <property type="entry name" value="HisK_dim/P_sf"/>
</dbReference>
<dbReference type="SMART" id="SM00086">
    <property type="entry name" value="PAC"/>
    <property type="match status" value="3"/>
</dbReference>
<dbReference type="SUPFAM" id="SSF55874">
    <property type="entry name" value="ATPase domain of HSP90 chaperone/DNA topoisomerase II/histidine kinase"/>
    <property type="match status" value="1"/>
</dbReference>
<evidence type="ECO:0000256" key="2">
    <source>
        <dbReference type="ARBA" id="ARBA00012438"/>
    </source>
</evidence>
<dbReference type="CDD" id="cd16919">
    <property type="entry name" value="HATPase_CckA-like"/>
    <property type="match status" value="1"/>
</dbReference>
<dbReference type="FunFam" id="3.30.450.20:FF:000099">
    <property type="entry name" value="Sensory box sensor histidine kinase"/>
    <property type="match status" value="1"/>
</dbReference>
<dbReference type="InterPro" id="IPR000014">
    <property type="entry name" value="PAS"/>
</dbReference>
<dbReference type="InterPro" id="IPR036890">
    <property type="entry name" value="HATPase_C_sf"/>
</dbReference>
<dbReference type="Gene3D" id="1.10.287.130">
    <property type="match status" value="1"/>
</dbReference>
<dbReference type="CDD" id="cd00082">
    <property type="entry name" value="HisKA"/>
    <property type="match status" value="1"/>
</dbReference>
<dbReference type="InterPro" id="IPR013656">
    <property type="entry name" value="PAS_4"/>
</dbReference>
<feature type="compositionally biased region" description="Low complexity" evidence="7">
    <location>
        <begin position="946"/>
        <end position="958"/>
    </location>
</feature>
<sequence>MPDAETPHAFLAGGGETGALIARFDWSATSLGAISGWPSCLKTAVSLLLRCNVPIVMLWNADGVMLYNDAYAAFAGHRHPRLLGSRVLEGWPEVAAFNGHVLDAVLRGETLSYKDQHLILNRHGVPEDVWMNLDYSPVLDEAGRPAGVFAIVVETTERHHAEQRLRIAQEAGGVGIFEWFPDTGRMDVSPEYRRIWRLPADVDVTDSLLLGLLHPQDRPNTAKARLDQPNPLEYAEYRRIDPATGETRWIARRGEAISSPELGARRFVGIAMDITDRRRVEDDLRESEARWRSLFEQMQEGFVVGEAVRDFEGALQDLLFIEVNPAFEKQTGIPAAHARGRTARAVIRDLPEALIARYAEALASPEPTQFEIHIPSLNRWFESRARAIGTDRIAVLFLDITPRKTAEQALQLSENRFRLLAQSMPDHVWTATPDGTLDWFNDRTYAYCGRPYGTLDRTAWTVIVHPDDYGPAMLGWVKSRQDSAPYEAELRLKRYDGVYRWHISRAVPVLDAMGNVSRWVGSNTDIEDQKQAEAALADLAASLEARIEARTAELAHAEDALRQSQKMEALGNLTGGVAHDFNNLLQVISGNLQLLARDMAGDPRAEQRILSAMTGVSRGARLASQLLAFGRRQPLVPKVVNLGRFITNMDDLLHRALGEAVEVETLVADGLWNTLIDPGNVENALLNLAINARDAMDARGRLTMALSNAHLDAAYAARHADVLPGQYVLLAVTDTGCGMDAATLEKVFEPFFTTKPEGKGTGLGLSMVYGFVKQSGGHIKIHSQPGQGTTVRLYLPRSTQAEDVLVDVEASPISGGSETILVAEDDDAVRETVVGLLADLGYRVLKARDAESALTIIESGMPIDLLFTDVVMPGPLKSTELARKARERLPDLQILFTSGYAENSIVHSGRLDDGVELLSKPYTREALARRLRQVLDRAPASGPRLSPAAPLPAEQAPAPHAPAPVPVSSVAVPAVATGHTILLVEDDWLVRSSTLDLLEELGHEVLEAADGATALDIMAKHRIDLLLTDVGLPDMSGVALARAARANNASLPILFATGRNEAQGTDLGAEVQTIGKPYTTDALARMVDDMLAGGESRV</sequence>
<dbReference type="Pfam" id="PF08448">
    <property type="entry name" value="PAS_4"/>
    <property type="match status" value="2"/>
</dbReference>
<dbReference type="InterPro" id="IPR013655">
    <property type="entry name" value="PAS_fold_3"/>
</dbReference>
<dbReference type="SMART" id="SM00448">
    <property type="entry name" value="REC"/>
    <property type="match status" value="2"/>
</dbReference>
<dbReference type="SUPFAM" id="SSF55785">
    <property type="entry name" value="PYP-like sensor domain (PAS domain)"/>
    <property type="match status" value="4"/>
</dbReference>
<keyword evidence="3 6" id="KW-0597">Phosphoprotein</keyword>
<name>A0A917FI24_9HYPH</name>
<feature type="domain" description="PAC" evidence="10">
    <location>
        <begin position="486"/>
        <end position="538"/>
    </location>
</feature>
<dbReference type="GO" id="GO:0000155">
    <property type="term" value="F:phosphorelay sensor kinase activity"/>
    <property type="evidence" value="ECO:0007669"/>
    <property type="project" value="InterPro"/>
</dbReference>
<dbReference type="EMBL" id="BMCT01000008">
    <property type="protein sequence ID" value="GGF80962.1"/>
    <property type="molecule type" value="Genomic_DNA"/>
</dbReference>
<dbReference type="InterPro" id="IPR001610">
    <property type="entry name" value="PAC"/>
</dbReference>
<dbReference type="NCBIfam" id="TIGR00229">
    <property type="entry name" value="sensory_box"/>
    <property type="match status" value="3"/>
</dbReference>
<reference evidence="11" key="2">
    <citation type="submission" date="2020-09" db="EMBL/GenBank/DDBJ databases">
        <authorList>
            <person name="Sun Q."/>
            <person name="Sedlacek I."/>
        </authorList>
    </citation>
    <scope>NUCLEOTIDE SEQUENCE</scope>
    <source>
        <strain evidence="11">CCM 7897</strain>
    </source>
</reference>
<comment type="catalytic activity">
    <reaction evidence="1">
        <text>ATP + protein L-histidine = ADP + protein N-phospho-L-histidine.</text>
        <dbReference type="EC" id="2.7.13.3"/>
    </reaction>
</comment>
<dbReference type="SMART" id="SM00387">
    <property type="entry name" value="HATPase_c"/>
    <property type="match status" value="1"/>
</dbReference>
<keyword evidence="5" id="KW-0418">Kinase</keyword>
<proteinExistence type="predicted"/>
<evidence type="ECO:0000259" key="10">
    <source>
        <dbReference type="PROSITE" id="PS50113"/>
    </source>
</evidence>
<dbReference type="SUPFAM" id="SSF47384">
    <property type="entry name" value="Homodimeric domain of signal transducing histidine kinase"/>
    <property type="match status" value="1"/>
</dbReference>
<dbReference type="PRINTS" id="PR00344">
    <property type="entry name" value="BCTRLSENSOR"/>
</dbReference>
<dbReference type="SMART" id="SM00388">
    <property type="entry name" value="HisKA"/>
    <property type="match status" value="1"/>
</dbReference>
<accession>A0A917FI24</accession>
<evidence type="ECO:0000256" key="1">
    <source>
        <dbReference type="ARBA" id="ARBA00000085"/>
    </source>
</evidence>
<dbReference type="PROSITE" id="PS50109">
    <property type="entry name" value="HIS_KIN"/>
    <property type="match status" value="1"/>
</dbReference>
<dbReference type="Gene3D" id="3.30.565.10">
    <property type="entry name" value="Histidine kinase-like ATPase, C-terminal domain"/>
    <property type="match status" value="1"/>
</dbReference>
<organism evidence="11 12">
    <name type="scientific">Azorhizobium oxalatiphilum</name>
    <dbReference type="NCBI Taxonomy" id="980631"/>
    <lineage>
        <taxon>Bacteria</taxon>
        <taxon>Pseudomonadati</taxon>
        <taxon>Pseudomonadota</taxon>
        <taxon>Alphaproteobacteria</taxon>
        <taxon>Hyphomicrobiales</taxon>
        <taxon>Xanthobacteraceae</taxon>
        <taxon>Azorhizobium</taxon>
    </lineage>
</organism>
<dbReference type="InterPro" id="IPR011006">
    <property type="entry name" value="CheY-like_superfamily"/>
</dbReference>
<dbReference type="PROSITE" id="PS50110">
    <property type="entry name" value="RESPONSE_REGULATORY"/>
    <property type="match status" value="2"/>
</dbReference>
<keyword evidence="4" id="KW-0808">Transferase</keyword>
<comment type="caution">
    <text evidence="11">The sequence shown here is derived from an EMBL/GenBank/DDBJ whole genome shotgun (WGS) entry which is preliminary data.</text>
</comment>
<dbReference type="Pfam" id="PF00072">
    <property type="entry name" value="Response_reg"/>
    <property type="match status" value="2"/>
</dbReference>
<feature type="modified residue" description="4-aspartylphosphate" evidence="6">
    <location>
        <position position="869"/>
    </location>
</feature>
<evidence type="ECO:0000256" key="4">
    <source>
        <dbReference type="ARBA" id="ARBA00022679"/>
    </source>
</evidence>
<dbReference type="InterPro" id="IPR003594">
    <property type="entry name" value="HATPase_dom"/>
</dbReference>
<feature type="domain" description="Histidine kinase" evidence="8">
    <location>
        <begin position="576"/>
        <end position="799"/>
    </location>
</feature>
<dbReference type="InterPro" id="IPR000700">
    <property type="entry name" value="PAS-assoc_C"/>
</dbReference>
<dbReference type="PANTHER" id="PTHR43304">
    <property type="entry name" value="PHYTOCHROME-LIKE PROTEIN CPH1"/>
    <property type="match status" value="1"/>
</dbReference>
<dbReference type="PROSITE" id="PS50113">
    <property type="entry name" value="PAC"/>
    <property type="match status" value="3"/>
</dbReference>
<feature type="domain" description="PAC" evidence="10">
    <location>
        <begin position="114"/>
        <end position="167"/>
    </location>
</feature>
<dbReference type="Proteomes" id="UP000606044">
    <property type="component" value="Unassembled WGS sequence"/>
</dbReference>
<reference evidence="11" key="1">
    <citation type="journal article" date="2014" name="Int. J. Syst. Evol. Microbiol.">
        <title>Complete genome sequence of Corynebacterium casei LMG S-19264T (=DSM 44701T), isolated from a smear-ripened cheese.</title>
        <authorList>
            <consortium name="US DOE Joint Genome Institute (JGI-PGF)"/>
            <person name="Walter F."/>
            <person name="Albersmeier A."/>
            <person name="Kalinowski J."/>
            <person name="Ruckert C."/>
        </authorList>
    </citation>
    <scope>NUCLEOTIDE SEQUENCE</scope>
    <source>
        <strain evidence="11">CCM 7897</strain>
    </source>
</reference>
<dbReference type="InterPro" id="IPR052162">
    <property type="entry name" value="Sensor_kinase/Photoreceptor"/>
</dbReference>
<evidence type="ECO:0000256" key="5">
    <source>
        <dbReference type="ARBA" id="ARBA00022777"/>
    </source>
</evidence>
<dbReference type="Pfam" id="PF02518">
    <property type="entry name" value="HATPase_c"/>
    <property type="match status" value="1"/>
</dbReference>
<dbReference type="Gene3D" id="2.10.70.100">
    <property type="match status" value="1"/>
</dbReference>
<evidence type="ECO:0000313" key="12">
    <source>
        <dbReference type="Proteomes" id="UP000606044"/>
    </source>
</evidence>
<dbReference type="InterPro" id="IPR005467">
    <property type="entry name" value="His_kinase_dom"/>
</dbReference>
<feature type="domain" description="Response regulatory" evidence="9">
    <location>
        <begin position="819"/>
        <end position="935"/>
    </location>
</feature>
<dbReference type="InterPro" id="IPR004358">
    <property type="entry name" value="Sig_transdc_His_kin-like_C"/>
</dbReference>
<feature type="modified residue" description="4-aspartylphosphate" evidence="6">
    <location>
        <position position="1029"/>
    </location>
</feature>
<dbReference type="Pfam" id="PF08447">
    <property type="entry name" value="PAS_3"/>
    <property type="match status" value="1"/>
</dbReference>
<feature type="domain" description="PAC" evidence="10">
    <location>
        <begin position="233"/>
        <end position="286"/>
    </location>
</feature>
<gene>
    <name evidence="11" type="ORF">GCM10007301_46330</name>
</gene>
<dbReference type="RefSeq" id="WP_188583061.1">
    <property type="nucleotide sequence ID" value="NZ_BMCT01000008.1"/>
</dbReference>
<protein>
    <recommendedName>
        <fullName evidence="2">histidine kinase</fullName>
        <ecNumber evidence="2">2.7.13.3</ecNumber>
    </recommendedName>
</protein>
<dbReference type="InterPro" id="IPR035965">
    <property type="entry name" value="PAS-like_dom_sf"/>
</dbReference>